<dbReference type="EC" id="2.3.2.3" evidence="6"/>
<dbReference type="InterPro" id="IPR022791">
    <property type="entry name" value="L-PG_synthase/AglD"/>
</dbReference>
<dbReference type="Pfam" id="PF03706">
    <property type="entry name" value="LPG_synthase_TM"/>
    <property type="match status" value="1"/>
</dbReference>
<name>A0ABQ3N3P5_9BACI</name>
<dbReference type="Proteomes" id="UP000637074">
    <property type="component" value="Unassembled WGS sequence"/>
</dbReference>
<feature type="transmembrane region" description="Helical" evidence="6">
    <location>
        <begin position="70"/>
        <end position="90"/>
    </location>
</feature>
<comment type="subcellular location">
    <subcellularLocation>
        <location evidence="1 6">Cell membrane</location>
        <topology evidence="1 6">Multi-pass membrane protein</topology>
    </subcellularLocation>
</comment>
<evidence type="ECO:0000256" key="3">
    <source>
        <dbReference type="ARBA" id="ARBA00022692"/>
    </source>
</evidence>
<reference evidence="7 8" key="1">
    <citation type="journal article" date="2022" name="Int. J. Syst. Evol. Microbiol.">
        <title>Neobacillus kokaensis sp. nov., isolated from soil.</title>
        <authorList>
            <person name="Yuki K."/>
            <person name="Matsubara H."/>
            <person name="Yamaguchi S."/>
        </authorList>
    </citation>
    <scope>NUCLEOTIDE SEQUENCE [LARGE SCALE GENOMIC DNA]</scope>
    <source>
        <strain evidence="7 8">LOB 377</strain>
    </source>
</reference>
<sequence>MSLFVNHITPIKLGDAVRIGILTWKEKQIEPGVSAHSVIVLRAMDMFFLMIFSFIGLTAFSRTFTVRYSLGLVIFFGIIGVIGVVLIKKYRPSFLKKHFHLLKEGLTHKNAFFIILFVAVSWVLEGVVVWGVTASLHNSLPFYKAIWVNSITVGGQIFQITPGGISTYESVMTAALTSFQYPIETGYLVALISHSYKFLFSYLVGLLIIIHSPIRKVKLLKEILLRGRQK</sequence>
<evidence type="ECO:0000256" key="2">
    <source>
        <dbReference type="ARBA" id="ARBA00022475"/>
    </source>
</evidence>
<keyword evidence="6" id="KW-0046">Antibiotic resistance</keyword>
<evidence type="ECO:0000313" key="7">
    <source>
        <dbReference type="EMBL" id="GHH98608.1"/>
    </source>
</evidence>
<evidence type="ECO:0000256" key="1">
    <source>
        <dbReference type="ARBA" id="ARBA00004651"/>
    </source>
</evidence>
<dbReference type="PANTHER" id="PTHR39087:SF2">
    <property type="entry name" value="UPF0104 MEMBRANE PROTEIN MJ1595"/>
    <property type="match status" value="1"/>
</dbReference>
<keyword evidence="6" id="KW-0443">Lipid metabolism</keyword>
<dbReference type="PANTHER" id="PTHR39087">
    <property type="entry name" value="UPF0104 MEMBRANE PROTEIN MJ1595"/>
    <property type="match status" value="1"/>
</dbReference>
<gene>
    <name evidence="6" type="primary">mprF</name>
    <name evidence="7" type="ORF">AM1BK_21510</name>
</gene>
<evidence type="ECO:0000256" key="5">
    <source>
        <dbReference type="ARBA" id="ARBA00023136"/>
    </source>
</evidence>
<keyword evidence="3 6" id="KW-0812">Transmembrane</keyword>
<evidence type="ECO:0000256" key="4">
    <source>
        <dbReference type="ARBA" id="ARBA00022989"/>
    </source>
</evidence>
<comment type="similarity">
    <text evidence="6">Belongs to the LPG synthase family.</text>
</comment>
<feature type="transmembrane region" description="Helical" evidence="6">
    <location>
        <begin position="187"/>
        <end position="210"/>
    </location>
</feature>
<proteinExistence type="inferred from homology"/>
<keyword evidence="5 6" id="KW-0472">Membrane</keyword>
<keyword evidence="6" id="KW-0808">Transferase</keyword>
<feature type="transmembrane region" description="Helical" evidence="6">
    <location>
        <begin position="46"/>
        <end position="64"/>
    </location>
</feature>
<feature type="transmembrane region" description="Helical" evidence="6">
    <location>
        <begin position="111"/>
        <end position="132"/>
    </location>
</feature>
<accession>A0ABQ3N3P5</accession>
<keyword evidence="8" id="KW-1185">Reference proteome</keyword>
<comment type="caution">
    <text evidence="7">The sequence shown here is derived from an EMBL/GenBank/DDBJ whole genome shotgun (WGS) entry which is preliminary data.</text>
</comment>
<evidence type="ECO:0000313" key="8">
    <source>
        <dbReference type="Proteomes" id="UP000637074"/>
    </source>
</evidence>
<dbReference type="EMBL" id="BNDS01000007">
    <property type="protein sequence ID" value="GHH98608.1"/>
    <property type="molecule type" value="Genomic_DNA"/>
</dbReference>
<protein>
    <recommendedName>
        <fullName evidence="6">Phosphatidylglycerol lysyltransferase</fullName>
        <ecNumber evidence="6">2.3.2.3</ecNumber>
    </recommendedName>
    <alternativeName>
        <fullName evidence="6">Lysylphosphatidylglycerol synthase</fullName>
    </alternativeName>
</protein>
<keyword evidence="2" id="KW-1003">Cell membrane</keyword>
<comment type="function">
    <text evidence="6">Catalyzes the transfer of a lysyl group from L-lysyl-tRNA(Lys) to membrane-bound phosphatidylglycerol (PG), which produces lysylphosphatidylglycerol (LPG), a major component of the bacterial membrane with a positive net charge. LPG synthesis contributes to bacterial virulence as it is involved in the resistance mechanism against cationic antimicrobial peptides (CAMP) produces by the host's immune system (defensins, cathelicidins) and by the competing microorganisms.</text>
</comment>
<keyword evidence="4 6" id="KW-1133">Transmembrane helix</keyword>
<evidence type="ECO:0000256" key="6">
    <source>
        <dbReference type="RuleBase" id="RU363042"/>
    </source>
</evidence>
<organism evidence="7 8">
    <name type="scientific">Neobacillus kokaensis</name>
    <dbReference type="NCBI Taxonomy" id="2759023"/>
    <lineage>
        <taxon>Bacteria</taxon>
        <taxon>Bacillati</taxon>
        <taxon>Bacillota</taxon>
        <taxon>Bacilli</taxon>
        <taxon>Bacillales</taxon>
        <taxon>Bacillaceae</taxon>
        <taxon>Neobacillus</taxon>
    </lineage>
</organism>
<comment type="catalytic activity">
    <reaction evidence="6">
        <text>L-lysyl-tRNA(Lys) + a 1,2-diacyl-sn-glycero-3-phospho-(1'-sn-glycerol) = a 1,2-diacyl-sn-glycero-3-phospho-1'-(3'-O-L-lysyl)-sn-glycerol + tRNA(Lys)</text>
        <dbReference type="Rhea" id="RHEA:10668"/>
        <dbReference type="Rhea" id="RHEA-COMP:9696"/>
        <dbReference type="Rhea" id="RHEA-COMP:9697"/>
        <dbReference type="ChEBI" id="CHEBI:64716"/>
        <dbReference type="ChEBI" id="CHEBI:75792"/>
        <dbReference type="ChEBI" id="CHEBI:78442"/>
        <dbReference type="ChEBI" id="CHEBI:78529"/>
        <dbReference type="EC" id="2.3.2.3"/>
    </reaction>
</comment>